<dbReference type="RefSeq" id="WP_125067453.1">
    <property type="nucleotide sequence ID" value="NZ_CP032548.1"/>
</dbReference>
<dbReference type="SUPFAM" id="SSF52540">
    <property type="entry name" value="P-loop containing nucleoside triphosphate hydrolases"/>
    <property type="match status" value="1"/>
</dbReference>
<dbReference type="EMBL" id="CP032548">
    <property type="protein sequence ID" value="AZJ35682.1"/>
    <property type="molecule type" value="Genomic_DNA"/>
</dbReference>
<dbReference type="InterPro" id="IPR027417">
    <property type="entry name" value="P-loop_NTPase"/>
</dbReference>
<evidence type="ECO:0000313" key="2">
    <source>
        <dbReference type="Proteomes" id="UP000274593"/>
    </source>
</evidence>
<keyword evidence="2" id="KW-1185">Reference proteome</keyword>
<accession>A0A3Q8RRM8</accession>
<name>A0A3Q8RRM8_9FLAO</name>
<dbReference type="KEGG" id="tsig:D6T69_09180"/>
<proteinExistence type="predicted"/>
<reference evidence="1 2" key="1">
    <citation type="submission" date="2018-09" db="EMBL/GenBank/DDBJ databases">
        <title>Insights into the microbiota of Asian seabass (Lates calcarifer) with tenacibaculosis symptoms and description of sp. nov. Tenacibaculum singaporense.</title>
        <authorList>
            <person name="Miyake S."/>
            <person name="Soh M."/>
            <person name="Azman M.N."/>
            <person name="Ngoh S.Y."/>
            <person name="Orban L."/>
        </authorList>
    </citation>
    <scope>NUCLEOTIDE SEQUENCE [LARGE SCALE GENOMIC DNA]</scope>
    <source>
        <strain evidence="1 2">DSM 106434</strain>
    </source>
</reference>
<dbReference type="AlphaFoldDB" id="A0A3Q8RRM8"/>
<protein>
    <submittedName>
        <fullName evidence="1">Uncharacterized protein</fullName>
    </submittedName>
</protein>
<evidence type="ECO:0000313" key="1">
    <source>
        <dbReference type="EMBL" id="AZJ35682.1"/>
    </source>
</evidence>
<sequence>MPRDNFTKDTILRLAQRAGYTCSICESLTVGPSEEKENSVNITGVAAHISGASEGRGSRRYRSDMTTEERKSISNGIWLCETHADLIDGDEVTYTEKRLHEIKDRHETKVQYKHAGVNIDKGLFTEIEICNLATFTSSTRIKFQQNNLIIGQGSPGKTILCEFLASLKNPSLLKRWEDNKNRGNSFFSIKYFRTEELTYNIRIDSKRKITYDLNGVGTPVLIPSSTIFHLNKCFRDFVIENELDYKIKKSFMEYFGLREIEYLNFIADVATKKKYIIEDFEYDTEEDYLSVKLKDRTNYRSFQSLSSGEKDRVILEMTLQLAIFYSKFNSTITIIDQEAFPTMDSAGYCNLIKVVVENCFDFQFIVATFFEKNELPYKLLNTIELTVVEGDTKVQQLTMHHK</sequence>
<organism evidence="1 2">
    <name type="scientific">Tenacibaculum singaporense</name>
    <dbReference type="NCBI Taxonomy" id="2358479"/>
    <lineage>
        <taxon>Bacteria</taxon>
        <taxon>Pseudomonadati</taxon>
        <taxon>Bacteroidota</taxon>
        <taxon>Flavobacteriia</taxon>
        <taxon>Flavobacteriales</taxon>
        <taxon>Flavobacteriaceae</taxon>
        <taxon>Tenacibaculum</taxon>
    </lineage>
</organism>
<gene>
    <name evidence="1" type="ORF">D6T69_09180</name>
</gene>
<dbReference type="Proteomes" id="UP000274593">
    <property type="component" value="Chromosome"/>
</dbReference>
<dbReference type="Gene3D" id="3.40.50.300">
    <property type="entry name" value="P-loop containing nucleotide triphosphate hydrolases"/>
    <property type="match status" value="1"/>
</dbReference>